<keyword evidence="3" id="KW-0862">Zinc</keyword>
<dbReference type="OrthoDB" id="5231159at2759"/>
<keyword evidence="1" id="KW-0479">Metal-binding</keyword>
<gene>
    <name evidence="6" type="ORF">MSAN_01100300</name>
</gene>
<evidence type="ECO:0000259" key="5">
    <source>
        <dbReference type="PROSITE" id="PS50865"/>
    </source>
</evidence>
<dbReference type="GO" id="GO:0005634">
    <property type="term" value="C:nucleus"/>
    <property type="evidence" value="ECO:0007669"/>
    <property type="project" value="TreeGrafter"/>
</dbReference>
<feature type="domain" description="MYND-type" evidence="5">
    <location>
        <begin position="46"/>
        <end position="88"/>
    </location>
</feature>
<proteinExistence type="predicted"/>
<dbReference type="GO" id="GO:0000981">
    <property type="term" value="F:DNA-binding transcription factor activity, RNA polymerase II-specific"/>
    <property type="evidence" value="ECO:0007669"/>
    <property type="project" value="TreeGrafter"/>
</dbReference>
<evidence type="ECO:0000256" key="4">
    <source>
        <dbReference type="PROSITE-ProRule" id="PRU00134"/>
    </source>
</evidence>
<accession>A0A8H6YT90</accession>
<comment type="caution">
    <text evidence="6">The sequence shown here is derived from an EMBL/GenBank/DDBJ whole genome shotgun (WGS) entry which is preliminary data.</text>
</comment>
<name>A0A8H6YT90_9AGAR</name>
<dbReference type="PANTHER" id="PTHR10237">
    <property type="entry name" value="DEFORMED EPIDERMAL AUTOREGULATORY FACTOR 1 HOMOLOG SUPPRESSIN"/>
    <property type="match status" value="1"/>
</dbReference>
<dbReference type="Proteomes" id="UP000623467">
    <property type="component" value="Unassembled WGS sequence"/>
</dbReference>
<reference evidence="6" key="1">
    <citation type="submission" date="2020-05" db="EMBL/GenBank/DDBJ databases">
        <title>Mycena genomes resolve the evolution of fungal bioluminescence.</title>
        <authorList>
            <person name="Tsai I.J."/>
        </authorList>
    </citation>
    <scope>NUCLEOTIDE SEQUENCE</scope>
    <source>
        <strain evidence="6">160909Yilan</strain>
    </source>
</reference>
<dbReference type="PANTHER" id="PTHR10237:SF14">
    <property type="entry name" value="MYND-TYPE DOMAIN-CONTAINING PROTEIN"/>
    <property type="match status" value="1"/>
</dbReference>
<evidence type="ECO:0000256" key="1">
    <source>
        <dbReference type="ARBA" id="ARBA00022723"/>
    </source>
</evidence>
<dbReference type="EMBL" id="JACAZH010000007">
    <property type="protein sequence ID" value="KAF7364396.1"/>
    <property type="molecule type" value="Genomic_DNA"/>
</dbReference>
<dbReference type="InterPro" id="IPR024119">
    <property type="entry name" value="TF_DEAF-1"/>
</dbReference>
<dbReference type="Pfam" id="PF01753">
    <property type="entry name" value="zf-MYND"/>
    <property type="match status" value="1"/>
</dbReference>
<keyword evidence="7" id="KW-1185">Reference proteome</keyword>
<evidence type="ECO:0000256" key="2">
    <source>
        <dbReference type="ARBA" id="ARBA00022771"/>
    </source>
</evidence>
<protein>
    <recommendedName>
        <fullName evidence="5">MYND-type domain-containing protein</fullName>
    </recommendedName>
</protein>
<evidence type="ECO:0000313" key="6">
    <source>
        <dbReference type="EMBL" id="KAF7364396.1"/>
    </source>
</evidence>
<dbReference type="SUPFAM" id="SSF144232">
    <property type="entry name" value="HIT/MYND zinc finger-like"/>
    <property type="match status" value="1"/>
</dbReference>
<dbReference type="InterPro" id="IPR058518">
    <property type="entry name" value="DUF8205"/>
</dbReference>
<keyword evidence="2 4" id="KW-0863">Zinc-finger</keyword>
<dbReference type="PROSITE" id="PS50865">
    <property type="entry name" value="ZF_MYND_2"/>
    <property type="match status" value="1"/>
</dbReference>
<dbReference type="AlphaFoldDB" id="A0A8H6YT90"/>
<sequence length="337" mass="37985">MSSPNAARSIGLIHSIHPNNEAYFHSLASTSEEIRTMRHNVHDIMCTTCMKTEKDLGQPMRKCGKCHVVWYCSKECQTKHWPKHKPICGEAGIPKLIRSLLSNALLTTVLKGCFVLHYDLLNKSMADAPLMARVDLAVEPADILEFAQMYLEGPLDRKVQGMIQFNGFRAGTSADMLSLTPQRREIWRKTRDEANAKGLRTDQDPVVLVEFGYGDGLNSITSALLIDSKTKMIMKESMAEGFIMTSAITGEVTTLPCNIETSMEFMNMHIRADKKNQLLLRTEMQPFDVQYIRRSATNFFGGPATTLNQKIAREAIYRSIYEMLLTHKTGELTQKTS</sequence>
<evidence type="ECO:0000256" key="3">
    <source>
        <dbReference type="ARBA" id="ARBA00022833"/>
    </source>
</evidence>
<dbReference type="Gene3D" id="6.10.140.2220">
    <property type="match status" value="1"/>
</dbReference>
<dbReference type="Pfam" id="PF26632">
    <property type="entry name" value="DUF8205"/>
    <property type="match status" value="1"/>
</dbReference>
<dbReference type="GO" id="GO:0008270">
    <property type="term" value="F:zinc ion binding"/>
    <property type="evidence" value="ECO:0007669"/>
    <property type="project" value="UniProtKB-KW"/>
</dbReference>
<organism evidence="6 7">
    <name type="scientific">Mycena sanguinolenta</name>
    <dbReference type="NCBI Taxonomy" id="230812"/>
    <lineage>
        <taxon>Eukaryota</taxon>
        <taxon>Fungi</taxon>
        <taxon>Dikarya</taxon>
        <taxon>Basidiomycota</taxon>
        <taxon>Agaricomycotina</taxon>
        <taxon>Agaricomycetes</taxon>
        <taxon>Agaricomycetidae</taxon>
        <taxon>Agaricales</taxon>
        <taxon>Marasmiineae</taxon>
        <taxon>Mycenaceae</taxon>
        <taxon>Mycena</taxon>
    </lineage>
</organism>
<dbReference type="InterPro" id="IPR002893">
    <property type="entry name" value="Znf_MYND"/>
</dbReference>
<evidence type="ECO:0000313" key="7">
    <source>
        <dbReference type="Proteomes" id="UP000623467"/>
    </source>
</evidence>